<feature type="DNA-binding region" description="OmpR/PhoB-type" evidence="7">
    <location>
        <begin position="137"/>
        <end position="237"/>
    </location>
</feature>
<reference evidence="10 11" key="1">
    <citation type="submission" date="2021-07" db="EMBL/GenBank/DDBJ databases">
        <title>A novel Jannaschia species isolated from marine dinoflagellate Ceratoperidinium margalefii.</title>
        <authorList>
            <person name="Jiang Y."/>
            <person name="Li Z."/>
        </authorList>
    </citation>
    <scope>NUCLEOTIDE SEQUENCE [LARGE SCALE GENOMIC DNA]</scope>
    <source>
        <strain evidence="10 11">J12C1-MA-4</strain>
    </source>
</reference>
<dbReference type="SMART" id="SM00448">
    <property type="entry name" value="REC"/>
    <property type="match status" value="1"/>
</dbReference>
<dbReference type="InterPro" id="IPR001867">
    <property type="entry name" value="OmpR/PhoB-type_DNA-bd"/>
</dbReference>
<dbReference type="Pfam" id="PF00072">
    <property type="entry name" value="Response_reg"/>
    <property type="match status" value="1"/>
</dbReference>
<dbReference type="GO" id="GO:0000156">
    <property type="term" value="F:phosphorelay response regulator activity"/>
    <property type="evidence" value="ECO:0007669"/>
    <property type="project" value="TreeGrafter"/>
</dbReference>
<dbReference type="PANTHER" id="PTHR48111">
    <property type="entry name" value="REGULATOR OF RPOS"/>
    <property type="match status" value="1"/>
</dbReference>
<dbReference type="PROSITE" id="PS51755">
    <property type="entry name" value="OMPR_PHOB"/>
    <property type="match status" value="1"/>
</dbReference>
<keyword evidence="5" id="KW-0804">Transcription</keyword>
<dbReference type="Proteomes" id="UP000825009">
    <property type="component" value="Chromosome"/>
</dbReference>
<keyword evidence="4 7" id="KW-0238">DNA-binding</keyword>
<protein>
    <submittedName>
        <fullName evidence="10">Response regulator transcription factor</fullName>
    </submittedName>
</protein>
<evidence type="ECO:0000259" key="9">
    <source>
        <dbReference type="PROSITE" id="PS51755"/>
    </source>
</evidence>
<dbReference type="KEGG" id="gce:KYE46_02825"/>
<dbReference type="GO" id="GO:0032993">
    <property type="term" value="C:protein-DNA complex"/>
    <property type="evidence" value="ECO:0007669"/>
    <property type="project" value="TreeGrafter"/>
</dbReference>
<keyword evidence="1 6" id="KW-0597">Phosphoprotein</keyword>
<evidence type="ECO:0000259" key="8">
    <source>
        <dbReference type="PROSITE" id="PS50110"/>
    </source>
</evidence>
<gene>
    <name evidence="10" type="ORF">KYE46_02825</name>
</gene>
<dbReference type="GO" id="GO:0000976">
    <property type="term" value="F:transcription cis-regulatory region binding"/>
    <property type="evidence" value="ECO:0007669"/>
    <property type="project" value="TreeGrafter"/>
</dbReference>
<feature type="domain" description="OmpR/PhoB-type" evidence="9">
    <location>
        <begin position="137"/>
        <end position="237"/>
    </location>
</feature>
<dbReference type="GO" id="GO:0006355">
    <property type="term" value="P:regulation of DNA-templated transcription"/>
    <property type="evidence" value="ECO:0007669"/>
    <property type="project" value="InterPro"/>
</dbReference>
<dbReference type="AlphaFoldDB" id="A0A8F6YAR4"/>
<keyword evidence="2" id="KW-0902">Two-component regulatory system</keyword>
<dbReference type="PANTHER" id="PTHR48111:SF4">
    <property type="entry name" value="DNA-BINDING DUAL TRANSCRIPTIONAL REGULATOR OMPR"/>
    <property type="match status" value="1"/>
</dbReference>
<proteinExistence type="predicted"/>
<keyword evidence="11" id="KW-1185">Reference proteome</keyword>
<feature type="domain" description="Response regulatory" evidence="8">
    <location>
        <begin position="14"/>
        <end position="127"/>
    </location>
</feature>
<dbReference type="RefSeq" id="WP_219003324.1">
    <property type="nucleotide sequence ID" value="NZ_CP079194.1"/>
</dbReference>
<dbReference type="CDD" id="cd00383">
    <property type="entry name" value="trans_reg_C"/>
    <property type="match status" value="1"/>
</dbReference>
<evidence type="ECO:0000313" key="10">
    <source>
        <dbReference type="EMBL" id="QXT40209.1"/>
    </source>
</evidence>
<dbReference type="PROSITE" id="PS50110">
    <property type="entry name" value="RESPONSE_REGULATORY"/>
    <property type="match status" value="1"/>
</dbReference>
<dbReference type="InterPro" id="IPR001789">
    <property type="entry name" value="Sig_transdc_resp-reg_receiver"/>
</dbReference>
<dbReference type="Pfam" id="PF00486">
    <property type="entry name" value="Trans_reg_C"/>
    <property type="match status" value="1"/>
</dbReference>
<evidence type="ECO:0000256" key="4">
    <source>
        <dbReference type="ARBA" id="ARBA00023125"/>
    </source>
</evidence>
<sequence>MTDPALNATTAAPLVTILDDEPQIRAMLSEALSDAGFRTAAFARATEFEAALRHTTPDVCLVDLGLPDRDGLAVVHRLALESGAAIIIISGRAQVQDRVTGLELGADDYIIKPFDPAEVIARVRARLRSPKAPDRAQNTARFNGWTAHFDSYMLTDENGEEVPFSHAEGEVLRLFLNAPKRLISRQQMQETLGGAAGDSFDRAMDVRISRLRTKLGEDPKNPRLIKTIYGAGYIFLGEVTWS</sequence>
<dbReference type="GO" id="GO:0005829">
    <property type="term" value="C:cytosol"/>
    <property type="evidence" value="ECO:0007669"/>
    <property type="project" value="TreeGrafter"/>
</dbReference>
<dbReference type="InterPro" id="IPR039420">
    <property type="entry name" value="WalR-like"/>
</dbReference>
<keyword evidence="3" id="KW-0805">Transcription regulation</keyword>
<evidence type="ECO:0000256" key="3">
    <source>
        <dbReference type="ARBA" id="ARBA00023015"/>
    </source>
</evidence>
<evidence type="ECO:0000313" key="11">
    <source>
        <dbReference type="Proteomes" id="UP000825009"/>
    </source>
</evidence>
<evidence type="ECO:0000256" key="7">
    <source>
        <dbReference type="PROSITE-ProRule" id="PRU01091"/>
    </source>
</evidence>
<evidence type="ECO:0000256" key="1">
    <source>
        <dbReference type="ARBA" id="ARBA00022553"/>
    </source>
</evidence>
<feature type="modified residue" description="4-aspartylphosphate" evidence="6">
    <location>
        <position position="63"/>
    </location>
</feature>
<dbReference type="SMART" id="SM00862">
    <property type="entry name" value="Trans_reg_C"/>
    <property type="match status" value="1"/>
</dbReference>
<dbReference type="EMBL" id="CP079194">
    <property type="protein sequence ID" value="QXT40209.1"/>
    <property type="molecule type" value="Genomic_DNA"/>
</dbReference>
<accession>A0A8F6YAR4</accession>
<evidence type="ECO:0000256" key="2">
    <source>
        <dbReference type="ARBA" id="ARBA00023012"/>
    </source>
</evidence>
<organism evidence="10 11">
    <name type="scientific">Gymnodinialimonas ceratoperidinii</name>
    <dbReference type="NCBI Taxonomy" id="2856823"/>
    <lineage>
        <taxon>Bacteria</taxon>
        <taxon>Pseudomonadati</taxon>
        <taxon>Pseudomonadota</taxon>
        <taxon>Alphaproteobacteria</taxon>
        <taxon>Rhodobacterales</taxon>
        <taxon>Paracoccaceae</taxon>
        <taxon>Gymnodinialimonas</taxon>
    </lineage>
</organism>
<evidence type="ECO:0000256" key="5">
    <source>
        <dbReference type="ARBA" id="ARBA00023163"/>
    </source>
</evidence>
<evidence type="ECO:0000256" key="6">
    <source>
        <dbReference type="PROSITE-ProRule" id="PRU00169"/>
    </source>
</evidence>
<name>A0A8F6YAR4_9RHOB</name>